<organism evidence="1 2">
    <name type="scientific">Avena sativa</name>
    <name type="common">Oat</name>
    <dbReference type="NCBI Taxonomy" id="4498"/>
    <lineage>
        <taxon>Eukaryota</taxon>
        <taxon>Viridiplantae</taxon>
        <taxon>Streptophyta</taxon>
        <taxon>Embryophyta</taxon>
        <taxon>Tracheophyta</taxon>
        <taxon>Spermatophyta</taxon>
        <taxon>Magnoliopsida</taxon>
        <taxon>Liliopsida</taxon>
        <taxon>Poales</taxon>
        <taxon>Poaceae</taxon>
        <taxon>BOP clade</taxon>
        <taxon>Pooideae</taxon>
        <taxon>Poodae</taxon>
        <taxon>Poeae</taxon>
        <taxon>Poeae Chloroplast Group 1 (Aveneae type)</taxon>
        <taxon>Aveninae</taxon>
        <taxon>Avena</taxon>
    </lineage>
</organism>
<dbReference type="Proteomes" id="UP001732700">
    <property type="component" value="Chromosome 3A"/>
</dbReference>
<sequence>MDQSNLSNYEYLLVLNKLAGRRWGDPAFHPVMPWVIDFTVRPDENSDIGWRDLTKSKWRLAKGDEQLDFTYSSSDVPHHVSDECLSELAVCSYKARRLSKTILRSAVRSVYEPNEYPSSMQRLYQWTPDECIPDFYSDPWIFASLHSEMSDLALPSWVTSSEEFICLHRDALESERVSQQLHHWIDITFGYKLSGEASIEAKNVMLPPNDPSRPKSIGRRQLFTKPHPKRFISTPHSAYHNKVQSCARCQGKGSDSTTDVMINGCNPRNMLSQVDYLVEFEQATLFMELEHHLNPIYSYADTSASYCSSVKYPNSEFPDKEILQPDSVLSVVPDFDFGSYLECFESDDSSPMGYQELLCWKQRSYSVTEHQANDIFSIGCMLAEIYLRRPLFDASLLAAYKETGMLPGALHELPVHVAVLVESCIQREWKRRPSSKQLLESPYFPPSVRSAYMFLAPLQLLCTSGHRLKYVAKLASEGALKAMGKFTAEVCAPFCLPFVSSSLSDVDTESVLSLLKEFMKCLSVQATKELILSIIQKILQAPEYSHLKVSLLQDSFVRELWKKLGKRTYIEKVHPLVIANLYNSPNKITASAASIVLIGSSEELGIPITVHQTVLPLIHCFGKGLCADGIETLVRIGGLLGESFIVKQILPFLRNVILLGIDSSKVIKPEPQHSWNSFALIDGLSALEGLVSVLPVKAVLRELLQLEPFSDSSRGSENMKNQRFQPGNYTSSKNVAASKHGSRLEHGTSSDDLSASTSANQPWFWFPSPDSSWGAPDFLGRSSCPKDELTWKIKASVLYSARAHPGALRSLAVHDDECTVFTGGVGPGFKGSIQRWELPNMNCTSGYYGHEEVVNSICILSITGKVASCDGTIHIWNGQTGKLRAAHTESSTSFPLQTASVEQANMLNQDTLSGGILSTAFRGSLYTTMHYMASEDKLVAGMGNGSIRFIDISRDQKLHLLKSDSAEISFSSLVSAICSCGSDKQRNGSIVASSSWIAAGLSSGYCRLLDERSGKIIAAWRAHDGHITKLASPEDHLIVSSSLDKTLRIWDLRRNLSTQSNIFRSHSDGIFNFSVWGQDLVSVSRNKIALTSLLRSTSEIGHQQLVLQNLYSADRGVKYKNMSVLSTISVLPLSRLFVVGTEDGFIKICH</sequence>
<proteinExistence type="predicted"/>
<name>A0ACD5VGS3_AVESA</name>
<evidence type="ECO:0000313" key="1">
    <source>
        <dbReference type="EnsemblPlants" id="AVESA.00010b.r2.3AG0431200.1.CDS"/>
    </source>
</evidence>
<reference evidence="1" key="2">
    <citation type="submission" date="2025-09" db="UniProtKB">
        <authorList>
            <consortium name="EnsemblPlants"/>
        </authorList>
    </citation>
    <scope>IDENTIFICATION</scope>
</reference>
<keyword evidence="2" id="KW-1185">Reference proteome</keyword>
<protein>
    <submittedName>
        <fullName evidence="1">Uncharacterized protein</fullName>
    </submittedName>
</protein>
<dbReference type="EnsemblPlants" id="AVESA.00010b.r2.3AG0431200.1">
    <property type="protein sequence ID" value="AVESA.00010b.r2.3AG0431200.1.CDS"/>
    <property type="gene ID" value="AVESA.00010b.r2.3AG0431200"/>
</dbReference>
<evidence type="ECO:0000313" key="2">
    <source>
        <dbReference type="Proteomes" id="UP001732700"/>
    </source>
</evidence>
<reference evidence="1" key="1">
    <citation type="submission" date="2021-05" db="EMBL/GenBank/DDBJ databases">
        <authorList>
            <person name="Scholz U."/>
            <person name="Mascher M."/>
            <person name="Fiebig A."/>
        </authorList>
    </citation>
    <scope>NUCLEOTIDE SEQUENCE [LARGE SCALE GENOMIC DNA]</scope>
</reference>
<accession>A0ACD5VGS3</accession>